<feature type="region of interest" description="Disordered" evidence="1">
    <location>
        <begin position="516"/>
        <end position="549"/>
    </location>
</feature>
<feature type="compositionally biased region" description="Basic and acidic residues" evidence="1">
    <location>
        <begin position="457"/>
        <end position="473"/>
    </location>
</feature>
<dbReference type="EMBL" id="AP027452">
    <property type="protein sequence ID" value="BDY28016.1"/>
    <property type="molecule type" value="Genomic_DNA"/>
</dbReference>
<name>A0AAI8XMK4_MYCME</name>
<feature type="compositionally biased region" description="Basic and acidic residues" evidence="1">
    <location>
        <begin position="534"/>
        <end position="549"/>
    </location>
</feature>
<evidence type="ECO:0000313" key="4">
    <source>
        <dbReference type="Proteomes" id="UP001241092"/>
    </source>
</evidence>
<dbReference type="Proteomes" id="UP001241092">
    <property type="component" value="Chromosome"/>
</dbReference>
<organism evidence="3 4">
    <name type="scientific">Mycolicibacterium mageritense</name>
    <name type="common">Mycobacterium mageritense</name>
    <dbReference type="NCBI Taxonomy" id="53462"/>
    <lineage>
        <taxon>Bacteria</taxon>
        <taxon>Bacillati</taxon>
        <taxon>Actinomycetota</taxon>
        <taxon>Actinomycetes</taxon>
        <taxon>Mycobacteriales</taxon>
        <taxon>Mycobacteriaceae</taxon>
        <taxon>Mycolicibacterium</taxon>
    </lineage>
</organism>
<dbReference type="CDD" id="cd00085">
    <property type="entry name" value="HNHc"/>
    <property type="match status" value="1"/>
</dbReference>
<accession>A0AAI8XMK4</accession>
<gene>
    <name evidence="3" type="ORF">hbim_01946</name>
</gene>
<protein>
    <recommendedName>
        <fullName evidence="2">DUF222 domain-containing protein</fullName>
    </recommendedName>
</protein>
<evidence type="ECO:0000313" key="3">
    <source>
        <dbReference type="EMBL" id="BDY28016.1"/>
    </source>
</evidence>
<dbReference type="AlphaFoldDB" id="A0AAI8XMK4"/>
<evidence type="ECO:0000259" key="2">
    <source>
        <dbReference type="Pfam" id="PF02720"/>
    </source>
</evidence>
<feature type="domain" description="DUF222" evidence="2">
    <location>
        <begin position="39"/>
        <end position="366"/>
    </location>
</feature>
<dbReference type="InterPro" id="IPR003615">
    <property type="entry name" value="HNH_nuc"/>
</dbReference>
<dbReference type="Pfam" id="PF02720">
    <property type="entry name" value="DUF222"/>
    <property type="match status" value="1"/>
</dbReference>
<dbReference type="InterPro" id="IPR003870">
    <property type="entry name" value="DUF222"/>
</dbReference>
<reference evidence="3" key="1">
    <citation type="submission" date="2023-03" db="EMBL/GenBank/DDBJ databases">
        <title>Draft genome sequence of a Mycolicibacterium mageritense strain H4_3_1 isolated from a hybrid biological-inorganic system reactor.</title>
        <authorList>
            <person name="Feng X."/>
            <person name="Kazama D."/>
            <person name="Sato K."/>
            <person name="Kobayashi H."/>
        </authorList>
    </citation>
    <scope>NUCLEOTIDE SEQUENCE</scope>
    <source>
        <strain evidence="3">H4_3_1</strain>
    </source>
</reference>
<sequence length="549" mass="59610">MYVRIMQVSAVEAVAALRAALDAFAACEFESLTRDELLAVLDEYETLTCQLPAPLHRMLAQLQADTTPRALGAKSWNAVLRIRWRLSTAEAGRRLGQAADLGPRRALTGEPLPPVLPAVAAAQAAGLINPDHVTVLRDAIDSLPGFVDQSTREQFELDLVRVAVGVGPKELKDVAELRLFLLDQDGPEPDDAERARKRGVSVAKQGRDAMTAMTANLTPEAAAVWEVLFAKFAAPGMCNPDDEEPCTSGTPTKAQIENDNRTVAQRQHDAMLVVGRIALMTGDLGQLNGLPVSVIIRTTLRDLESRAGIGTTGGGTKIPIEDVIRMASHANHHLAVFDHATGAALNYFRARRIASPAQRIMLIARDGGCSKPCCTVGAYGCQVHHASADWAHGGNTNVDEMTLACEPDNLMVDTDGGYTTTVNANGDVEWRPPAGLDHGQNRINYYHRPELLLTQAEREPQREQDPEPEREPEPDPDWDMQWGNDFDQSTLIAPNVEHLWDREPLSAEPFDPGLPPGWILLDNNPSPTGTDACRSIDPHALEGKGVRGP</sequence>
<dbReference type="RefSeq" id="WP_229480334.1">
    <property type="nucleotide sequence ID" value="NZ_AP027452.1"/>
</dbReference>
<feature type="region of interest" description="Disordered" evidence="1">
    <location>
        <begin position="457"/>
        <end position="482"/>
    </location>
</feature>
<evidence type="ECO:0000256" key="1">
    <source>
        <dbReference type="SAM" id="MobiDB-lite"/>
    </source>
</evidence>
<proteinExistence type="predicted"/>